<dbReference type="PANTHER" id="PTHR32322:SF18">
    <property type="entry name" value="S-ADENOSYLMETHIONINE_S-ADENOSYLHOMOCYSTEINE TRANSPORTER"/>
    <property type="match status" value="1"/>
</dbReference>
<comment type="caution">
    <text evidence="8">The sequence shown here is derived from an EMBL/GenBank/DDBJ whole genome shotgun (WGS) entry which is preliminary data.</text>
</comment>
<dbReference type="RefSeq" id="WP_340345995.1">
    <property type="nucleotide sequence ID" value="NZ_JBBKZT010000016.1"/>
</dbReference>
<feature type="transmembrane region" description="Helical" evidence="6">
    <location>
        <begin position="243"/>
        <end position="264"/>
    </location>
</feature>
<evidence type="ECO:0000256" key="5">
    <source>
        <dbReference type="ARBA" id="ARBA00023136"/>
    </source>
</evidence>
<reference evidence="8 9" key="1">
    <citation type="submission" date="2024-03" db="EMBL/GenBank/DDBJ databases">
        <title>Novel species of the genus Variovorax.</title>
        <authorList>
            <person name="Liu Q."/>
            <person name="Xin Y.-H."/>
        </authorList>
    </citation>
    <scope>NUCLEOTIDE SEQUENCE [LARGE SCALE GENOMIC DNA]</scope>
    <source>
        <strain evidence="8 9">KACC 18900</strain>
    </source>
</reference>
<feature type="domain" description="EamA" evidence="7">
    <location>
        <begin position="154"/>
        <end position="287"/>
    </location>
</feature>
<dbReference type="Pfam" id="PF00892">
    <property type="entry name" value="EamA"/>
    <property type="match status" value="2"/>
</dbReference>
<feature type="transmembrane region" description="Helical" evidence="6">
    <location>
        <begin position="183"/>
        <end position="202"/>
    </location>
</feature>
<dbReference type="EMBL" id="JBBKZT010000016">
    <property type="protein sequence ID" value="MEJ8850610.1"/>
    <property type="molecule type" value="Genomic_DNA"/>
</dbReference>
<keyword evidence="3 6" id="KW-0812">Transmembrane</keyword>
<evidence type="ECO:0000313" key="9">
    <source>
        <dbReference type="Proteomes" id="UP001385892"/>
    </source>
</evidence>
<accession>A0ABU8WUV8</accession>
<dbReference type="InterPro" id="IPR000620">
    <property type="entry name" value="EamA_dom"/>
</dbReference>
<evidence type="ECO:0000259" key="7">
    <source>
        <dbReference type="Pfam" id="PF00892"/>
    </source>
</evidence>
<feature type="transmembrane region" description="Helical" evidence="6">
    <location>
        <begin position="214"/>
        <end position="236"/>
    </location>
</feature>
<feature type="transmembrane region" description="Helical" evidence="6">
    <location>
        <begin position="100"/>
        <end position="119"/>
    </location>
</feature>
<sequence>MQTLTLRQFALLVPLTLAWGLNWPVMKLGVADYPPLTFRALSLWLGLPVLGLALVVLKTPFKVPRQQWPELLWLAATNMFVWHACIILAVKALSSGRAAILGYTMPVFSAVIGAVLFSAVLTRRGWVGVGACALGVALLLWHEFTHLAGRPAYVALALIAAATWALGTQLLRHTRIPLPTLTLSFWMTALTAVVMTVLSVLFERAQWGPPGKATWAAIGYNAVLIFGFAHAAWFYLARGLPPVASTLSVMFIPVLGVFSGALWLGETVYWQDWTAVVLMMVAIASVLWPVRARPAPEASAPLRS</sequence>
<feature type="transmembrane region" description="Helical" evidence="6">
    <location>
        <begin position="270"/>
        <end position="290"/>
    </location>
</feature>
<evidence type="ECO:0000256" key="2">
    <source>
        <dbReference type="ARBA" id="ARBA00022475"/>
    </source>
</evidence>
<dbReference type="InterPro" id="IPR037185">
    <property type="entry name" value="EmrE-like"/>
</dbReference>
<dbReference type="SUPFAM" id="SSF103481">
    <property type="entry name" value="Multidrug resistance efflux transporter EmrE"/>
    <property type="match status" value="2"/>
</dbReference>
<evidence type="ECO:0000256" key="6">
    <source>
        <dbReference type="SAM" id="Phobius"/>
    </source>
</evidence>
<feature type="domain" description="EamA" evidence="7">
    <location>
        <begin position="15"/>
        <end position="140"/>
    </location>
</feature>
<proteinExistence type="predicted"/>
<feature type="transmembrane region" description="Helical" evidence="6">
    <location>
        <begin position="150"/>
        <end position="171"/>
    </location>
</feature>
<evidence type="ECO:0000256" key="1">
    <source>
        <dbReference type="ARBA" id="ARBA00004651"/>
    </source>
</evidence>
<keyword evidence="5 6" id="KW-0472">Membrane</keyword>
<keyword evidence="9" id="KW-1185">Reference proteome</keyword>
<evidence type="ECO:0000313" key="8">
    <source>
        <dbReference type="EMBL" id="MEJ8850610.1"/>
    </source>
</evidence>
<dbReference type="PANTHER" id="PTHR32322">
    <property type="entry name" value="INNER MEMBRANE TRANSPORTER"/>
    <property type="match status" value="1"/>
</dbReference>
<feature type="transmembrane region" description="Helical" evidence="6">
    <location>
        <begin position="36"/>
        <end position="59"/>
    </location>
</feature>
<name>A0ABU8WUV8_9BURK</name>
<evidence type="ECO:0000256" key="4">
    <source>
        <dbReference type="ARBA" id="ARBA00022989"/>
    </source>
</evidence>
<gene>
    <name evidence="8" type="ORF">WKW82_28500</name>
</gene>
<feature type="transmembrane region" description="Helical" evidence="6">
    <location>
        <begin position="126"/>
        <end position="144"/>
    </location>
</feature>
<keyword evidence="4 6" id="KW-1133">Transmembrane helix</keyword>
<dbReference type="InterPro" id="IPR050638">
    <property type="entry name" value="AA-Vitamin_Transporters"/>
</dbReference>
<feature type="transmembrane region" description="Helical" evidence="6">
    <location>
        <begin position="71"/>
        <end position="94"/>
    </location>
</feature>
<dbReference type="Proteomes" id="UP001385892">
    <property type="component" value="Unassembled WGS sequence"/>
</dbReference>
<organism evidence="8 9">
    <name type="scientific">Variovorax rhizosphaerae</name>
    <dbReference type="NCBI Taxonomy" id="1836200"/>
    <lineage>
        <taxon>Bacteria</taxon>
        <taxon>Pseudomonadati</taxon>
        <taxon>Pseudomonadota</taxon>
        <taxon>Betaproteobacteria</taxon>
        <taxon>Burkholderiales</taxon>
        <taxon>Comamonadaceae</taxon>
        <taxon>Variovorax</taxon>
    </lineage>
</organism>
<protein>
    <submittedName>
        <fullName evidence="8">DMT family transporter</fullName>
    </submittedName>
</protein>
<evidence type="ECO:0000256" key="3">
    <source>
        <dbReference type="ARBA" id="ARBA00022692"/>
    </source>
</evidence>
<keyword evidence="2" id="KW-1003">Cell membrane</keyword>
<comment type="subcellular location">
    <subcellularLocation>
        <location evidence="1">Cell membrane</location>
        <topology evidence="1">Multi-pass membrane protein</topology>
    </subcellularLocation>
</comment>